<name>A0A915IWB8_ROMCU</name>
<dbReference type="WBParaSite" id="nRc.2.0.1.t18490-RA">
    <property type="protein sequence ID" value="nRc.2.0.1.t18490-RA"/>
    <property type="gene ID" value="nRc.2.0.1.g18490"/>
</dbReference>
<reference evidence="2" key="1">
    <citation type="submission" date="2022-11" db="UniProtKB">
        <authorList>
            <consortium name="WormBaseParasite"/>
        </authorList>
    </citation>
    <scope>IDENTIFICATION</scope>
</reference>
<sequence length="212" mass="24515">MVKKHLPQLTRTLFHKYPNSRTGPLPPPRHALPSPSLHLTISLICFTGDRASWEKGSLSKDKSKKNPRLLIMVKDLSSLLHSMILLIPLGTTYRQKISKSQILAIQKDMKQCHFIATNLCLHWKKLEDTMDTIGDTISVMNYILKICHLFSPWYKRYCACWMMLLLGRIKISGFLWTRGLIASKIDKDDKFMMKGDVLKEKLYTHTIDKFPS</sequence>
<proteinExistence type="predicted"/>
<protein>
    <submittedName>
        <fullName evidence="2">Uncharacterized protein</fullName>
    </submittedName>
</protein>
<keyword evidence="1" id="KW-1185">Reference proteome</keyword>
<evidence type="ECO:0000313" key="1">
    <source>
        <dbReference type="Proteomes" id="UP000887565"/>
    </source>
</evidence>
<dbReference type="AlphaFoldDB" id="A0A915IWB8"/>
<evidence type="ECO:0000313" key="2">
    <source>
        <dbReference type="WBParaSite" id="nRc.2.0.1.t18490-RA"/>
    </source>
</evidence>
<organism evidence="1 2">
    <name type="scientific">Romanomermis culicivorax</name>
    <name type="common">Nematode worm</name>
    <dbReference type="NCBI Taxonomy" id="13658"/>
    <lineage>
        <taxon>Eukaryota</taxon>
        <taxon>Metazoa</taxon>
        <taxon>Ecdysozoa</taxon>
        <taxon>Nematoda</taxon>
        <taxon>Enoplea</taxon>
        <taxon>Dorylaimia</taxon>
        <taxon>Mermithida</taxon>
        <taxon>Mermithoidea</taxon>
        <taxon>Mermithidae</taxon>
        <taxon>Romanomermis</taxon>
    </lineage>
</organism>
<dbReference type="Proteomes" id="UP000887565">
    <property type="component" value="Unplaced"/>
</dbReference>
<accession>A0A915IWB8</accession>